<evidence type="ECO:0000313" key="5">
    <source>
        <dbReference type="Proteomes" id="UP000472276"/>
    </source>
</evidence>
<dbReference type="Pfam" id="PF24771">
    <property type="entry name" value="Ig_CFAP74_1st"/>
    <property type="match status" value="1"/>
</dbReference>
<name>A0A668UK11_OREAU</name>
<dbReference type="Proteomes" id="UP000472276">
    <property type="component" value="Unassembled WGS sequence"/>
</dbReference>
<evidence type="ECO:0000313" key="4">
    <source>
        <dbReference type="Ensembl" id="ENSOABP00000040245.2"/>
    </source>
</evidence>
<reference evidence="4" key="2">
    <citation type="submission" date="2025-09" db="UniProtKB">
        <authorList>
            <consortium name="Ensembl"/>
        </authorList>
    </citation>
    <scope>IDENTIFICATION</scope>
</reference>
<dbReference type="AlphaFoldDB" id="A0A668UK11"/>
<feature type="region of interest" description="Disordered" evidence="1">
    <location>
        <begin position="144"/>
        <end position="222"/>
    </location>
</feature>
<accession>A0A668UK11</accession>
<keyword evidence="5" id="KW-1185">Reference proteome</keyword>
<dbReference type="InterPro" id="IPR056306">
    <property type="entry name" value="Ig-CFAP74_2nd"/>
</dbReference>
<dbReference type="InterPro" id="IPR056307">
    <property type="entry name" value="Ig-CFAP74_3rd"/>
</dbReference>
<dbReference type="Pfam" id="PF24770">
    <property type="entry name" value="Ig-CFAP74_2"/>
    <property type="match status" value="1"/>
</dbReference>
<evidence type="ECO:0008006" key="6">
    <source>
        <dbReference type="Google" id="ProtNLM"/>
    </source>
</evidence>
<evidence type="ECO:0000256" key="1">
    <source>
        <dbReference type="SAM" id="MobiDB-lite"/>
    </source>
</evidence>
<feature type="compositionally biased region" description="Polar residues" evidence="1">
    <location>
        <begin position="172"/>
        <end position="190"/>
    </location>
</feature>
<reference evidence="4" key="1">
    <citation type="submission" date="2025-08" db="UniProtKB">
        <authorList>
            <consortium name="Ensembl"/>
        </authorList>
    </citation>
    <scope>IDENTIFICATION</scope>
</reference>
<feature type="domain" description="CFAP74 second Ig-like" evidence="2">
    <location>
        <begin position="87"/>
        <end position="275"/>
    </location>
</feature>
<dbReference type="Gene3D" id="2.60.40.10">
    <property type="entry name" value="Immunoglobulins"/>
    <property type="match status" value="4"/>
</dbReference>
<dbReference type="InterPro" id="IPR013783">
    <property type="entry name" value="Ig-like_fold"/>
</dbReference>
<feature type="domain" description="CFAP74 third Ig-like" evidence="3">
    <location>
        <begin position="278"/>
        <end position="381"/>
    </location>
</feature>
<proteinExistence type="predicted"/>
<organism evidence="4 5">
    <name type="scientific">Oreochromis aureus</name>
    <name type="common">Israeli tilapia</name>
    <name type="synonym">Chromis aureus</name>
    <dbReference type="NCBI Taxonomy" id="47969"/>
    <lineage>
        <taxon>Eukaryota</taxon>
        <taxon>Metazoa</taxon>
        <taxon>Chordata</taxon>
        <taxon>Craniata</taxon>
        <taxon>Vertebrata</taxon>
        <taxon>Euteleostomi</taxon>
        <taxon>Actinopterygii</taxon>
        <taxon>Neopterygii</taxon>
        <taxon>Teleostei</taxon>
        <taxon>Neoteleostei</taxon>
        <taxon>Acanthomorphata</taxon>
        <taxon>Ovalentaria</taxon>
        <taxon>Cichlomorphae</taxon>
        <taxon>Cichliformes</taxon>
        <taxon>Cichlidae</taxon>
        <taxon>African cichlids</taxon>
        <taxon>Pseudocrenilabrinae</taxon>
        <taxon>Oreochromini</taxon>
        <taxon>Oreochromis</taxon>
    </lineage>
</organism>
<evidence type="ECO:0000259" key="3">
    <source>
        <dbReference type="Pfam" id="PF24778"/>
    </source>
</evidence>
<dbReference type="PANTHER" id="PTHR22538:SF0">
    <property type="entry name" value="CILIA- AND FLAGELLA-ASSOCIATED PROTEIN 74"/>
    <property type="match status" value="1"/>
</dbReference>
<dbReference type="PANTHER" id="PTHR22538">
    <property type="entry name" value="CILIA- AND FLAGELLA-ASSOCIATED PROTEIN 74"/>
    <property type="match status" value="1"/>
</dbReference>
<feature type="compositionally biased region" description="Low complexity" evidence="1">
    <location>
        <begin position="149"/>
        <end position="161"/>
    </location>
</feature>
<feature type="region of interest" description="Disordered" evidence="1">
    <location>
        <begin position="551"/>
        <end position="600"/>
    </location>
</feature>
<dbReference type="Ensembl" id="ENSOABT00000041342.2">
    <property type="protein sequence ID" value="ENSOABP00000040245.2"/>
    <property type="gene ID" value="ENSOABG00000018324.2"/>
</dbReference>
<feature type="compositionally biased region" description="Polar residues" evidence="1">
    <location>
        <begin position="204"/>
        <end position="216"/>
    </location>
</feature>
<feature type="compositionally biased region" description="Basic and acidic residues" evidence="1">
    <location>
        <begin position="551"/>
        <end position="561"/>
    </location>
</feature>
<feature type="compositionally biased region" description="Basic and acidic residues" evidence="1">
    <location>
        <begin position="582"/>
        <end position="591"/>
    </location>
</feature>
<dbReference type="Pfam" id="PF24778">
    <property type="entry name" value="Ig-CFAP74_3rd"/>
    <property type="match status" value="1"/>
</dbReference>
<protein>
    <recommendedName>
        <fullName evidence="6">Calcium channel, voltage-dependent, L type, alpha 1D subunit, b</fullName>
    </recommendedName>
</protein>
<sequence length="1060" mass="116707">MYKKKIVLTNISYAVINCKFLGVSPHLKNFFTVNFQPPTLLSTGMSFDMQAIFQPMINEDLEGELQFASALGPFFVPIRCTVKKCILEVDSQFIDFGSHVVGQTISRTITLTNKGALATHFSLDSSTCLSPETSYVQMPPQVSANTYEASSQNTATNNQNSPESIDAEDVQSKLQSQELSAGEQQEQSVSEGAKTVPEACLSSDLDNQTDQTPSDSSDIKLRDVRGGEIGPFESVKLEIIFTPTIPGETRLDFSIKFSDKTSKPIPIHVRGVAVSMPVWVLQPSIDLKICMFDRLYQDTIMVQSRASTALKLTFEVCQDMRKHMEILPKTGFIQAQSSFSAQLKFIPRRSLPKDAKKFFDSDTGVLEVPMTVQVAGQFIEVQPNDGFGTLLPQETLEVDLIFSAQTAKEYRFQLSCKSGINRDFLLSCRAVGVHPPLELSHFLVQFGATAVGDQSTAMLFLSNHQTGRDQNRQPVSPGVKAPVMPRLFSFALPEDSDIGISPSAGRLLPGERCLVQVTFKPRLLDQEIKEEALRRLHRAKLLYESELEGNRLAEQEAKPEIPLEASKGKKASVNPKNSKVSNEAEKGKQSESPHPGNIVPGSSWYEEAKASLLYSFRERYREYTIPCFVSDGDPPEDDKLVQPAWSPFNTLYLKLQCPAVQPPLVVISNNGCNIIDFHQVTVGDRVIKRFTVQNISQESVDLSSSVLDVYGPFSLLNALRSIRPGEKHTLILAFSPTLEKKYCDMLEVRCQKMTLEITLLGEGIVPAVTSSHTGDVLDFGYVLEKETASQVVKLQNSSAVAVSFRVMLASLSPFRPQGGADRVAFLLDRYANSHVHPAVGTQNYSGLSVFSVVPVEGSIPPGQSQEFTVTFRPDHPSVNYSDKLTVELMNKSKVCVMELKGAASSHSMYLCGGDLLTVPVESLLPSVITSEPQLTAESEVTESPTIPLLVTLKARCSSGAITPAVRELQVGCIHSTQTSKKGVEFYWDNVASLQQQGFNVEPSKGTVDSGQRRTIRITWTPHIGYKPYEVVEMCVPLTLKADGMNVYRVTLMALVSTTAD</sequence>
<gene>
    <name evidence="4" type="primary">cfap74</name>
</gene>
<evidence type="ECO:0000259" key="2">
    <source>
        <dbReference type="Pfam" id="PF24770"/>
    </source>
</evidence>